<dbReference type="Proteomes" id="UP000076552">
    <property type="component" value="Unassembled WGS sequence"/>
</dbReference>
<feature type="non-terminal residue" evidence="1">
    <location>
        <position position="233"/>
    </location>
</feature>
<feature type="non-terminal residue" evidence="1">
    <location>
        <position position="1"/>
    </location>
</feature>
<proteinExistence type="predicted"/>
<gene>
    <name evidence="1" type="ORF">CT0861_08206</name>
</gene>
<accession>A0A166QT67</accession>
<evidence type="ECO:0000313" key="1">
    <source>
        <dbReference type="EMBL" id="KZL68320.1"/>
    </source>
</evidence>
<sequence>FKQQLATSRDFCENPKDCKERLEAVITQLDLGQNYPSFKRFKPSLKWPFTSKEITQTVEDLRLWRASFLVAMQVDQLSWPVIHGFESSRAIFLSVYLRHTEILQCGLTTNWTSSQISQLLKGHPSTAMTTNQSKYVIQIQGRAYFAKSSVVSTTLMALTGKIHTNSGTQVYKSRLLVKLLARTATITSIMVRVFLTSRSELQVTLGFRDIPEESHQDVLLQNIPNAFIEHDIR</sequence>
<dbReference type="EMBL" id="LFIV01000124">
    <property type="protein sequence ID" value="KZL68320.1"/>
    <property type="molecule type" value="Genomic_DNA"/>
</dbReference>
<dbReference type="AlphaFoldDB" id="A0A166QT67"/>
<organism evidence="1 2">
    <name type="scientific">Colletotrichum tofieldiae</name>
    <dbReference type="NCBI Taxonomy" id="708197"/>
    <lineage>
        <taxon>Eukaryota</taxon>
        <taxon>Fungi</taxon>
        <taxon>Dikarya</taxon>
        <taxon>Ascomycota</taxon>
        <taxon>Pezizomycotina</taxon>
        <taxon>Sordariomycetes</taxon>
        <taxon>Hypocreomycetidae</taxon>
        <taxon>Glomerellales</taxon>
        <taxon>Glomerellaceae</taxon>
        <taxon>Colletotrichum</taxon>
        <taxon>Colletotrichum spaethianum species complex</taxon>
    </lineage>
</organism>
<name>A0A166QT67_9PEZI</name>
<protein>
    <submittedName>
        <fullName evidence="1">Vegetative incompatibility protein HET-E-1</fullName>
    </submittedName>
</protein>
<keyword evidence="2" id="KW-1185">Reference proteome</keyword>
<comment type="caution">
    <text evidence="1">The sequence shown here is derived from an EMBL/GenBank/DDBJ whole genome shotgun (WGS) entry which is preliminary data.</text>
</comment>
<evidence type="ECO:0000313" key="2">
    <source>
        <dbReference type="Proteomes" id="UP000076552"/>
    </source>
</evidence>
<dbReference type="STRING" id="708197.A0A166QT67"/>
<reference evidence="1 2" key="1">
    <citation type="submission" date="2015-06" db="EMBL/GenBank/DDBJ databases">
        <title>Survival trade-offs in plant roots during colonization by closely related pathogenic and mutualistic fungi.</title>
        <authorList>
            <person name="Hacquard S."/>
            <person name="Kracher B."/>
            <person name="Hiruma K."/>
            <person name="Weinman A."/>
            <person name="Muench P."/>
            <person name="Garrido Oter R."/>
            <person name="Ver Loren van Themaat E."/>
            <person name="Dallerey J.-F."/>
            <person name="Damm U."/>
            <person name="Henrissat B."/>
            <person name="Lespinet O."/>
            <person name="Thon M."/>
            <person name="Kemen E."/>
            <person name="McHardy A.C."/>
            <person name="Schulze-Lefert P."/>
            <person name="O'Connell R.J."/>
        </authorList>
    </citation>
    <scope>NUCLEOTIDE SEQUENCE [LARGE SCALE GENOMIC DNA]</scope>
    <source>
        <strain evidence="1 2">0861</strain>
    </source>
</reference>